<accession>A0A4R4ZXX7</accession>
<feature type="region of interest" description="Disordered" evidence="1">
    <location>
        <begin position="1"/>
        <end position="51"/>
    </location>
</feature>
<name>A0A4R4ZXX7_9ACTN</name>
<dbReference type="Proteomes" id="UP000295578">
    <property type="component" value="Unassembled WGS sequence"/>
</dbReference>
<keyword evidence="3" id="KW-1185">Reference proteome</keyword>
<proteinExistence type="predicted"/>
<dbReference type="EMBL" id="SMKY01000385">
    <property type="protein sequence ID" value="TDD63875.1"/>
    <property type="molecule type" value="Genomic_DNA"/>
</dbReference>
<organism evidence="2 3">
    <name type="scientific">Actinomadura darangshiensis</name>
    <dbReference type="NCBI Taxonomy" id="705336"/>
    <lineage>
        <taxon>Bacteria</taxon>
        <taxon>Bacillati</taxon>
        <taxon>Actinomycetota</taxon>
        <taxon>Actinomycetes</taxon>
        <taxon>Streptosporangiales</taxon>
        <taxon>Thermomonosporaceae</taxon>
        <taxon>Actinomadura</taxon>
    </lineage>
</organism>
<dbReference type="AlphaFoldDB" id="A0A4R4ZXX7"/>
<gene>
    <name evidence="2" type="ORF">E1293_42270</name>
</gene>
<protein>
    <submittedName>
        <fullName evidence="2">Uncharacterized protein</fullName>
    </submittedName>
</protein>
<feature type="compositionally biased region" description="Basic residues" evidence="1">
    <location>
        <begin position="21"/>
        <end position="51"/>
    </location>
</feature>
<evidence type="ECO:0000313" key="2">
    <source>
        <dbReference type="EMBL" id="TDD63875.1"/>
    </source>
</evidence>
<evidence type="ECO:0000313" key="3">
    <source>
        <dbReference type="Proteomes" id="UP000295578"/>
    </source>
</evidence>
<reference evidence="2 3" key="1">
    <citation type="submission" date="2019-03" db="EMBL/GenBank/DDBJ databases">
        <title>Draft genome sequences of novel Actinobacteria.</title>
        <authorList>
            <person name="Sahin N."/>
            <person name="Ay H."/>
            <person name="Saygin H."/>
        </authorList>
    </citation>
    <scope>NUCLEOTIDE SEQUENCE [LARGE SCALE GENOMIC DNA]</scope>
    <source>
        <strain evidence="2 3">DSM 45941</strain>
    </source>
</reference>
<sequence>MRRGRRPPRQHRPGLWSGRYRYGRGVRLRRRRKGPRPARRGRPRPPRRRWPRYQWPRYQWPRYRSHGGHRRGWG</sequence>
<comment type="caution">
    <text evidence="2">The sequence shown here is derived from an EMBL/GenBank/DDBJ whole genome shotgun (WGS) entry which is preliminary data.</text>
</comment>
<feature type="compositionally biased region" description="Basic residues" evidence="1">
    <location>
        <begin position="1"/>
        <end position="12"/>
    </location>
</feature>
<evidence type="ECO:0000256" key="1">
    <source>
        <dbReference type="SAM" id="MobiDB-lite"/>
    </source>
</evidence>
<feature type="non-terminal residue" evidence="2">
    <location>
        <position position="74"/>
    </location>
</feature>